<evidence type="ECO:0000256" key="6">
    <source>
        <dbReference type="ARBA" id="ARBA00023125"/>
    </source>
</evidence>
<proteinExistence type="inferred from homology"/>
<evidence type="ECO:0000256" key="8">
    <source>
        <dbReference type="ARBA" id="ARBA00023195"/>
    </source>
</evidence>
<keyword evidence="5" id="KW-0229">DNA integration</keyword>
<accession>A0A8S5M356</accession>
<dbReference type="CDD" id="cd01185">
    <property type="entry name" value="INTN1_C_like"/>
    <property type="match status" value="1"/>
</dbReference>
<dbReference type="Gene3D" id="1.10.150.130">
    <property type="match status" value="1"/>
</dbReference>
<dbReference type="InterPro" id="IPR013762">
    <property type="entry name" value="Integrase-like_cat_sf"/>
</dbReference>
<dbReference type="PANTHER" id="PTHR30349:SF64">
    <property type="entry name" value="PROPHAGE INTEGRASE INTD-RELATED"/>
    <property type="match status" value="1"/>
</dbReference>
<dbReference type="GO" id="GO:0044826">
    <property type="term" value="P:viral genome integration into host DNA"/>
    <property type="evidence" value="ECO:0007669"/>
    <property type="project" value="UniProtKB-KW"/>
</dbReference>
<evidence type="ECO:0000259" key="9">
    <source>
        <dbReference type="PROSITE" id="PS51898"/>
    </source>
</evidence>
<evidence type="ECO:0000256" key="4">
    <source>
        <dbReference type="ARBA" id="ARBA00022801"/>
    </source>
</evidence>
<reference evidence="10" key="1">
    <citation type="journal article" date="2021" name="Proc. Natl. Acad. Sci. U.S.A.">
        <title>A Catalog of Tens of Thousands of Viruses from Human Metagenomes Reveals Hidden Associations with Chronic Diseases.</title>
        <authorList>
            <person name="Tisza M.J."/>
            <person name="Buck C.B."/>
        </authorList>
    </citation>
    <scope>NUCLEOTIDE SEQUENCE</scope>
    <source>
        <strain evidence="10">Ctqpo8</strain>
    </source>
</reference>
<dbReference type="GO" id="GO:0016740">
    <property type="term" value="F:transferase activity"/>
    <property type="evidence" value="ECO:0007669"/>
    <property type="project" value="UniProtKB-KW"/>
</dbReference>
<evidence type="ECO:0000313" key="10">
    <source>
        <dbReference type="EMBL" id="DAD76511.1"/>
    </source>
</evidence>
<dbReference type="InterPro" id="IPR025269">
    <property type="entry name" value="SAM-like_dom"/>
</dbReference>
<dbReference type="GO" id="GO:0075713">
    <property type="term" value="P:establishment of integrated proviral latency"/>
    <property type="evidence" value="ECO:0007669"/>
    <property type="project" value="UniProtKB-KW"/>
</dbReference>
<dbReference type="Pfam" id="PF00589">
    <property type="entry name" value="Phage_integrase"/>
    <property type="match status" value="1"/>
</dbReference>
<dbReference type="SUPFAM" id="SSF56349">
    <property type="entry name" value="DNA breaking-rejoining enzymes"/>
    <property type="match status" value="1"/>
</dbReference>
<keyword evidence="7" id="KW-0233">DNA recombination</keyword>
<name>A0A8S5M356_9CAUD</name>
<keyword evidence="8" id="KW-1179">Viral genome integration</keyword>
<dbReference type="InterPro" id="IPR010998">
    <property type="entry name" value="Integrase_recombinase_N"/>
</dbReference>
<dbReference type="GO" id="GO:0006310">
    <property type="term" value="P:DNA recombination"/>
    <property type="evidence" value="ECO:0007669"/>
    <property type="project" value="UniProtKB-KW"/>
</dbReference>
<dbReference type="Pfam" id="PF13102">
    <property type="entry name" value="Phage_int_SAM_5"/>
    <property type="match status" value="1"/>
</dbReference>
<dbReference type="InterPro" id="IPR050090">
    <property type="entry name" value="Tyrosine_recombinase_XerCD"/>
</dbReference>
<dbReference type="InterPro" id="IPR002104">
    <property type="entry name" value="Integrase_catalytic"/>
</dbReference>
<dbReference type="EMBL" id="BK014804">
    <property type="protein sequence ID" value="DAD76511.1"/>
    <property type="molecule type" value="Genomic_DNA"/>
</dbReference>
<dbReference type="GO" id="GO:0003677">
    <property type="term" value="F:DNA binding"/>
    <property type="evidence" value="ECO:0007669"/>
    <property type="project" value="UniProtKB-KW"/>
</dbReference>
<evidence type="ECO:0000256" key="2">
    <source>
        <dbReference type="ARBA" id="ARBA00016082"/>
    </source>
</evidence>
<dbReference type="PROSITE" id="PS51898">
    <property type="entry name" value="TYR_RECOMBINASE"/>
    <property type="match status" value="1"/>
</dbReference>
<evidence type="ECO:0000256" key="5">
    <source>
        <dbReference type="ARBA" id="ARBA00022908"/>
    </source>
</evidence>
<keyword evidence="4" id="KW-0378">Hydrolase</keyword>
<dbReference type="GO" id="GO:0015074">
    <property type="term" value="P:DNA integration"/>
    <property type="evidence" value="ECO:0007669"/>
    <property type="project" value="UniProtKB-KW"/>
</dbReference>
<dbReference type="Gene3D" id="1.10.443.10">
    <property type="entry name" value="Intergrase catalytic core"/>
    <property type="match status" value="1"/>
</dbReference>
<comment type="similarity">
    <text evidence="1">Belongs to the 'phage' integrase family.</text>
</comment>
<keyword evidence="6" id="KW-0238">DNA-binding</keyword>
<evidence type="ECO:0000256" key="7">
    <source>
        <dbReference type="ARBA" id="ARBA00023172"/>
    </source>
</evidence>
<organism evidence="10">
    <name type="scientific">Siphoviridae sp. ctqpo8</name>
    <dbReference type="NCBI Taxonomy" id="2826469"/>
    <lineage>
        <taxon>Viruses</taxon>
        <taxon>Duplodnaviria</taxon>
        <taxon>Heunggongvirae</taxon>
        <taxon>Uroviricota</taxon>
        <taxon>Caudoviricetes</taxon>
    </lineage>
</organism>
<dbReference type="PANTHER" id="PTHR30349">
    <property type="entry name" value="PHAGE INTEGRASE-RELATED"/>
    <property type="match status" value="1"/>
</dbReference>
<feature type="domain" description="Tyr recombinase" evidence="9">
    <location>
        <begin position="220"/>
        <end position="389"/>
    </location>
</feature>
<keyword evidence="3" id="KW-0808">Transferase</keyword>
<keyword evidence="8" id="KW-1160">Virus entry into host cell</keyword>
<evidence type="ECO:0000256" key="1">
    <source>
        <dbReference type="ARBA" id="ARBA00008857"/>
    </source>
</evidence>
<protein>
    <recommendedName>
        <fullName evidence="2">Integrase</fullName>
    </recommendedName>
</protein>
<sequence>MKQTKEAVRFVYDRRKKATPTNPSRIELEIYFSRNSRKIIPTDIMLLPHQWQKGKIVNHPAAHQLSVQLEKMRDEYERLLLRMEANGEPVDLPSLNARLQDAGLGGNSFLDYLYERITTQTMQESTRRRKLVVYNALKRFGRIRSFASVTAENISRFDIFLRDGDPEIFDEAGNKTTVRTQVTLHNYHKGLKPYILEALRLGYIKENPYNKFKDVRGQSKERKPLTAAEVNKIMEATLPPKLSDVRDLFVFSAHTGLAYSDMARFNYETDVVFKDEFPYIDGERLKTGSAFFTPILPPAMDVLKRHRYKLPIISNQKYNDYLHVIEAQLGIGKSLTSHLARHTFATIALNKGVPIEVLARMLGHKNIAITQIYAKILTTSIERYAAILR</sequence>
<dbReference type="InterPro" id="IPR011010">
    <property type="entry name" value="DNA_brk_join_enz"/>
</dbReference>
<dbReference type="GO" id="GO:0016787">
    <property type="term" value="F:hydrolase activity"/>
    <property type="evidence" value="ECO:0007669"/>
    <property type="project" value="UniProtKB-KW"/>
</dbReference>
<evidence type="ECO:0000256" key="3">
    <source>
        <dbReference type="ARBA" id="ARBA00022679"/>
    </source>
</evidence>